<accession>U5D706</accession>
<reference evidence="2" key="1">
    <citation type="journal article" date="2013" name="Science">
        <title>The Amborella genome and the evolution of flowering plants.</title>
        <authorList>
            <consortium name="Amborella Genome Project"/>
        </authorList>
    </citation>
    <scope>NUCLEOTIDE SEQUENCE [LARGE SCALE GENOMIC DNA]</scope>
</reference>
<dbReference type="Gramene" id="ERN18244">
    <property type="protein sequence ID" value="ERN18244"/>
    <property type="gene ID" value="AMTR_s00055p00094360"/>
</dbReference>
<evidence type="ECO:0000313" key="1">
    <source>
        <dbReference type="EMBL" id="ERN18244.1"/>
    </source>
</evidence>
<dbReference type="HOGENOM" id="CLU_127875_0_0_1"/>
<organism evidence="1 2">
    <name type="scientific">Amborella trichopoda</name>
    <dbReference type="NCBI Taxonomy" id="13333"/>
    <lineage>
        <taxon>Eukaryota</taxon>
        <taxon>Viridiplantae</taxon>
        <taxon>Streptophyta</taxon>
        <taxon>Embryophyta</taxon>
        <taxon>Tracheophyta</taxon>
        <taxon>Spermatophyta</taxon>
        <taxon>Magnoliopsida</taxon>
        <taxon>Amborellales</taxon>
        <taxon>Amborellaceae</taxon>
        <taxon>Amborella</taxon>
    </lineage>
</organism>
<keyword evidence="2" id="KW-1185">Reference proteome</keyword>
<sequence length="160" mass="18673">MPAYLKDMFVRRVIILDLEKNEIRFEDARDLHELRQGTLMKTISEWETQLNWGHLSLKTPSQAATPQYLQRGLVMASSIGLPQVLVTESSAKEEDLSPRSHDWSRWAYKKLEAKEKKEKLLKSMKVDFTGEVIVVEEALPVFELNWSPAPKRKRPRKRKV</sequence>
<gene>
    <name evidence="1" type="ORF">AMTR_s00055p00094360</name>
</gene>
<proteinExistence type="predicted"/>
<dbReference type="Proteomes" id="UP000017836">
    <property type="component" value="Unassembled WGS sequence"/>
</dbReference>
<protein>
    <submittedName>
        <fullName evidence="1">Uncharacterized protein</fullName>
    </submittedName>
</protein>
<evidence type="ECO:0000313" key="2">
    <source>
        <dbReference type="Proteomes" id="UP000017836"/>
    </source>
</evidence>
<name>U5D706_AMBTC</name>
<dbReference type="EMBL" id="KI392237">
    <property type="protein sequence ID" value="ERN18244.1"/>
    <property type="molecule type" value="Genomic_DNA"/>
</dbReference>
<dbReference type="AlphaFoldDB" id="U5D706"/>